<gene>
    <name evidence="2" type="primary">ORF68590</name>
</gene>
<evidence type="ECO:0000256" key="1">
    <source>
        <dbReference type="SAM" id="MobiDB-lite"/>
    </source>
</evidence>
<proteinExistence type="predicted"/>
<evidence type="ECO:0000313" key="2">
    <source>
        <dbReference type="EMBL" id="CEK69010.1"/>
    </source>
</evidence>
<dbReference type="EMBL" id="HACG01022145">
    <property type="protein sequence ID" value="CEK69010.1"/>
    <property type="molecule type" value="Transcribed_RNA"/>
</dbReference>
<feature type="non-terminal residue" evidence="2">
    <location>
        <position position="101"/>
    </location>
</feature>
<feature type="non-terminal residue" evidence="2">
    <location>
        <position position="1"/>
    </location>
</feature>
<dbReference type="AlphaFoldDB" id="A0A0B6ZMT6"/>
<feature type="compositionally biased region" description="Polar residues" evidence="1">
    <location>
        <begin position="10"/>
        <end position="28"/>
    </location>
</feature>
<name>A0A0B6ZMT6_9EUPU</name>
<reference evidence="2" key="1">
    <citation type="submission" date="2014-12" db="EMBL/GenBank/DDBJ databases">
        <title>Insight into the proteome of Arion vulgaris.</title>
        <authorList>
            <person name="Aradska J."/>
            <person name="Bulat T."/>
            <person name="Smidak R."/>
            <person name="Sarate P."/>
            <person name="Gangsoo J."/>
            <person name="Sialana F."/>
            <person name="Bilban M."/>
            <person name="Lubec G."/>
        </authorList>
    </citation>
    <scope>NUCLEOTIDE SEQUENCE</scope>
    <source>
        <tissue evidence="2">Skin</tissue>
    </source>
</reference>
<feature type="region of interest" description="Disordered" evidence="1">
    <location>
        <begin position="57"/>
        <end position="101"/>
    </location>
</feature>
<sequence length="101" mass="11004">EGEKYDNGLSKDNSGGSVETVTENYQQSEESKEDGPFEENTENESIENIDIAAIICQQPEGTNEAGLTGEKTESESQAKGLQDDTDFAVTEIPDSPEEKWA</sequence>
<protein>
    <submittedName>
        <fullName evidence="2">Uncharacterized protein</fullName>
    </submittedName>
</protein>
<feature type="region of interest" description="Disordered" evidence="1">
    <location>
        <begin position="1"/>
        <end position="44"/>
    </location>
</feature>
<organism evidence="2">
    <name type="scientific">Arion vulgaris</name>
    <dbReference type="NCBI Taxonomy" id="1028688"/>
    <lineage>
        <taxon>Eukaryota</taxon>
        <taxon>Metazoa</taxon>
        <taxon>Spiralia</taxon>
        <taxon>Lophotrochozoa</taxon>
        <taxon>Mollusca</taxon>
        <taxon>Gastropoda</taxon>
        <taxon>Heterobranchia</taxon>
        <taxon>Euthyneura</taxon>
        <taxon>Panpulmonata</taxon>
        <taxon>Eupulmonata</taxon>
        <taxon>Stylommatophora</taxon>
        <taxon>Helicina</taxon>
        <taxon>Arionoidea</taxon>
        <taxon>Arionidae</taxon>
        <taxon>Arion</taxon>
    </lineage>
</organism>
<accession>A0A0B6ZMT6</accession>